<dbReference type="AlphaFoldDB" id="A0A0E9V7G1"/>
<dbReference type="EMBL" id="GBXM01034523">
    <property type="protein sequence ID" value="JAH74054.1"/>
    <property type="molecule type" value="Transcribed_RNA"/>
</dbReference>
<reference evidence="2" key="2">
    <citation type="journal article" date="2015" name="Fish Shellfish Immunol.">
        <title>Early steps in the European eel (Anguilla anguilla)-Vibrio vulnificus interaction in the gills: Role of the RtxA13 toxin.</title>
        <authorList>
            <person name="Callol A."/>
            <person name="Pajuelo D."/>
            <person name="Ebbesson L."/>
            <person name="Teles M."/>
            <person name="MacKenzie S."/>
            <person name="Amaro C."/>
        </authorList>
    </citation>
    <scope>NUCLEOTIDE SEQUENCE</scope>
</reference>
<feature type="region of interest" description="Disordered" evidence="1">
    <location>
        <begin position="1"/>
        <end position="31"/>
    </location>
</feature>
<accession>A0A0E9V7G1</accession>
<organism evidence="2">
    <name type="scientific">Anguilla anguilla</name>
    <name type="common">European freshwater eel</name>
    <name type="synonym">Muraena anguilla</name>
    <dbReference type="NCBI Taxonomy" id="7936"/>
    <lineage>
        <taxon>Eukaryota</taxon>
        <taxon>Metazoa</taxon>
        <taxon>Chordata</taxon>
        <taxon>Craniata</taxon>
        <taxon>Vertebrata</taxon>
        <taxon>Euteleostomi</taxon>
        <taxon>Actinopterygii</taxon>
        <taxon>Neopterygii</taxon>
        <taxon>Teleostei</taxon>
        <taxon>Anguilliformes</taxon>
        <taxon>Anguillidae</taxon>
        <taxon>Anguilla</taxon>
    </lineage>
</organism>
<evidence type="ECO:0000313" key="2">
    <source>
        <dbReference type="EMBL" id="JAH74054.1"/>
    </source>
</evidence>
<name>A0A0E9V7G1_ANGAN</name>
<proteinExistence type="predicted"/>
<feature type="compositionally biased region" description="Polar residues" evidence="1">
    <location>
        <begin position="8"/>
        <end position="31"/>
    </location>
</feature>
<sequence>MCGEPCTVNETASSSQEQKALSAEQYSQSGG</sequence>
<evidence type="ECO:0000256" key="1">
    <source>
        <dbReference type="SAM" id="MobiDB-lite"/>
    </source>
</evidence>
<reference evidence="2" key="1">
    <citation type="submission" date="2014-11" db="EMBL/GenBank/DDBJ databases">
        <authorList>
            <person name="Amaro Gonzalez C."/>
        </authorList>
    </citation>
    <scope>NUCLEOTIDE SEQUENCE</scope>
</reference>
<protein>
    <submittedName>
        <fullName evidence="2">Uncharacterized protein</fullName>
    </submittedName>
</protein>